<organism evidence="1 2">
    <name type="scientific">Choristoneura fumiferana</name>
    <name type="common">Spruce budworm moth</name>
    <name type="synonym">Archips fumiferana</name>
    <dbReference type="NCBI Taxonomy" id="7141"/>
    <lineage>
        <taxon>Eukaryota</taxon>
        <taxon>Metazoa</taxon>
        <taxon>Ecdysozoa</taxon>
        <taxon>Arthropoda</taxon>
        <taxon>Hexapoda</taxon>
        <taxon>Insecta</taxon>
        <taxon>Pterygota</taxon>
        <taxon>Neoptera</taxon>
        <taxon>Endopterygota</taxon>
        <taxon>Lepidoptera</taxon>
        <taxon>Glossata</taxon>
        <taxon>Ditrysia</taxon>
        <taxon>Tortricoidea</taxon>
        <taxon>Tortricidae</taxon>
        <taxon>Tortricinae</taxon>
        <taxon>Choristoneura</taxon>
    </lineage>
</organism>
<protein>
    <submittedName>
        <fullName evidence="1">Uncharacterized protein</fullName>
    </submittedName>
</protein>
<evidence type="ECO:0000313" key="1">
    <source>
        <dbReference type="EMBL" id="KAI8427755.1"/>
    </source>
</evidence>
<name>A0ACC0JUI6_CHOFU</name>
<proteinExistence type="predicted"/>
<dbReference type="Proteomes" id="UP001064048">
    <property type="component" value="Chromosome 3"/>
</dbReference>
<keyword evidence="2" id="KW-1185">Reference proteome</keyword>
<evidence type="ECO:0000313" key="2">
    <source>
        <dbReference type="Proteomes" id="UP001064048"/>
    </source>
</evidence>
<comment type="caution">
    <text evidence="1">The sequence shown here is derived from an EMBL/GenBank/DDBJ whole genome shotgun (WGS) entry which is preliminary data.</text>
</comment>
<dbReference type="EMBL" id="CM046103">
    <property type="protein sequence ID" value="KAI8427755.1"/>
    <property type="molecule type" value="Genomic_DNA"/>
</dbReference>
<accession>A0ACC0JUI6</accession>
<reference evidence="1 2" key="1">
    <citation type="journal article" date="2022" name="Genome Biol. Evol.">
        <title>The Spruce Budworm Genome: Reconstructing the Evolutionary History of Antifreeze Proteins.</title>
        <authorList>
            <person name="Beliveau C."/>
            <person name="Gagne P."/>
            <person name="Picq S."/>
            <person name="Vernygora O."/>
            <person name="Keeling C.I."/>
            <person name="Pinkney K."/>
            <person name="Doucet D."/>
            <person name="Wen F."/>
            <person name="Johnston J.S."/>
            <person name="Maaroufi H."/>
            <person name="Boyle B."/>
            <person name="Laroche J."/>
            <person name="Dewar K."/>
            <person name="Juretic N."/>
            <person name="Blackburn G."/>
            <person name="Nisole A."/>
            <person name="Brunet B."/>
            <person name="Brandao M."/>
            <person name="Lumley L."/>
            <person name="Duan J."/>
            <person name="Quan G."/>
            <person name="Lucarotti C.J."/>
            <person name="Roe A.D."/>
            <person name="Sperling F.A.H."/>
            <person name="Levesque R.C."/>
            <person name="Cusson M."/>
        </authorList>
    </citation>
    <scope>NUCLEOTIDE SEQUENCE [LARGE SCALE GENOMIC DNA]</scope>
    <source>
        <strain evidence="1">Glfc:IPQL:Cfum</strain>
    </source>
</reference>
<sequence length="1422" mass="160333">MEKSMQARALNKFSCWVCLVPPWGFADLKEEELYTTYTQRQRQRAVPRLLAAGVLLQAYAALVPGERDLGFAYTFLTLALLVNLTLAVVYVCIRPARLALNHVAWIVLWAQLLVSASRRLGDSYNELLGWAVVLQYFTLAALPFHYLLLILYSAISFTAYLLIQYYNAVISESRLPEDFSFQQIANGLLLFGATLLGGTAYGVGEWQQRCSFKVTKRSLRDKLTIEQQSKEQERLLLSVLPEHVAVQMRKDLGLIDTQFKKIYMSRHENVRYVQQTTNSPVDMRVGIHTGAVLAGVLGQRQWQFDVYSRDVELANKMESSGMAGRVHISEVTLSFLHDEFEVEPAHGERREEMLRQAGIKTFFIAKVLKPFGGEDKSAAEGEGVEGGDSADTLSDLKDDDEDSVLSPQEESKGNEDLKILAMLQEELVNRDDDKELADATTLCLTFKAPEVESGYARRADPFPMAAAAPPVLLLPTVAALTTFAVPPSWSLHAVYLAFILETGLFNVIYYSYFRFSQYKIICGNYEAALDDDGLPAQAPASGAARRCIHPSYYYHTESLERARHSRGERMRAQADQAADLRRRNQALVHNVLPPHVARHFMGARHHHRDLYSQSYAEVGVLFASMPNFSEFYSEETVNNQGLECLRFLNEVISDFDLLLEDAKFSKDIIKIKTISSTYMAASGLNPTRQMQSFNHFVLRMGVNHGPITAGVIGARKPHYDIWGNTVNVASRMESTVGVEEMRGAGTLANGGSRADTEAGVPLLHQGWSGRARTGGWHRRAQQVMQRRRARRGRAGRAGRLLRPVFNRATAAQRPVVIPSWRAPPVSLLWPRASCSPAHLAQRALAADWRGTFTFVLRSVRPRGALRRARAATQPPPPSLASCLASQGMWSWEPQWPQQCAQPVADGHRWKRQADDTAKKEESLELELCKDKDAGEWFRLVAGEGDNCRDVIQCTASGIQAIRCPAGLYFDIEKQTCDWKDAVKNCKLKNKERKVKPLLYTEEPLCQDGYLACGDSNCIERGLFCNGEKDCADGSDENSCDIDNDPNRAPPCDSTQCVLPDCFCSEDGTTIPGDLPARDVPQMITITFDDAINNNNIELYKEIFNGKRKNPNGCDIKATYFVSHKYTNYSAVQETHRKGHEIAVHSITHNDDERFWSNATVDDWGKEMAGMRVIIEKFANVTDNSVVGVRAPYLRVGGNNQFTMMEEQAFLYDSTITAPLSNPPLWPYTMYFRMPHRCHGNLQSCPTRSHAVWEMVMNELDRREDPTNDEYLPGCAMVDSCSNILTGDQFYNFLNHNFDRHYDQNRAPLGLYFHAAWLKNNPEFLEAFLYWIDEVLSSHNDVYFVTMTQVIQWIQNPRTVTEAKNFEPWRERCAVEGNPSCWVPHSCKLTSKEVPGETINLQTCLRCPSNYPWLNDPTGDGHY</sequence>
<gene>
    <name evidence="1" type="ORF">MSG28_002180</name>
</gene>